<dbReference type="PANTHER" id="PTHR23289">
    <property type="entry name" value="CYTOCHROME C OXIDASE ASSEMBLY PROTEIN COX15"/>
    <property type="match status" value="1"/>
</dbReference>
<comment type="cofactor">
    <cofactor evidence="1">
        <name>heme b</name>
        <dbReference type="ChEBI" id="CHEBI:60344"/>
    </cofactor>
</comment>
<evidence type="ECO:0000256" key="7">
    <source>
        <dbReference type="ARBA" id="ARBA00023004"/>
    </source>
</evidence>
<dbReference type="GO" id="GO:0016653">
    <property type="term" value="F:oxidoreductase activity, acting on NAD(P)H, heme protein as acceptor"/>
    <property type="evidence" value="ECO:0007669"/>
    <property type="project" value="TreeGrafter"/>
</dbReference>
<accession>A0A078KF77</accession>
<dbReference type="PANTHER" id="PTHR23289:SF2">
    <property type="entry name" value="CYTOCHROME C OXIDASE ASSEMBLY PROTEIN COX15 HOMOLOG"/>
    <property type="match status" value="1"/>
</dbReference>
<dbReference type="GO" id="GO:0120547">
    <property type="term" value="F:heme A synthase activity"/>
    <property type="evidence" value="ECO:0007669"/>
    <property type="project" value="UniProtKB-EC"/>
</dbReference>
<keyword evidence="6 13" id="KW-0560">Oxidoreductase</keyword>
<feature type="transmembrane region" description="Helical" evidence="12">
    <location>
        <begin position="380"/>
        <end position="399"/>
    </location>
</feature>
<dbReference type="EC" id="1.9.3.1" evidence="13"/>
<dbReference type="KEGG" id="pyo:PY17X_1011400"/>
<comment type="subcellular location">
    <subcellularLocation>
        <location evidence="2">Membrane</location>
        <topology evidence="2">Multi-pass membrane protein</topology>
    </subcellularLocation>
</comment>
<dbReference type="GO" id="GO:0005743">
    <property type="term" value="C:mitochondrial inner membrane"/>
    <property type="evidence" value="ECO:0007669"/>
    <property type="project" value="TreeGrafter"/>
</dbReference>
<feature type="transmembrane region" description="Helical" evidence="12">
    <location>
        <begin position="352"/>
        <end position="368"/>
    </location>
</feature>
<dbReference type="VEuPathDB" id="PlasmoDB:Py17XNL_001002167"/>
<reference evidence="15 16" key="1">
    <citation type="journal article" date="2014" name="BMC Biol.">
        <title>A comprehensive evaluation of rodent malaria parasite genomes and gene expression.</title>
        <authorList>
            <person name="Otto T.D."/>
            <person name="Bohme U."/>
            <person name="Jackson A.P."/>
            <person name="Hunt M."/>
            <person name="Franke-Fayard B."/>
            <person name="Hoeijmakers W.A."/>
            <person name="Religa A.A."/>
            <person name="Robertson L."/>
            <person name="Sanders M."/>
            <person name="Ogun S.A."/>
            <person name="Cunningham D."/>
            <person name="Erhart A."/>
            <person name="Billker O."/>
            <person name="Khan S.M."/>
            <person name="Stunnenberg H.G."/>
            <person name="Langhorne J."/>
            <person name="Holder A.A."/>
            <person name="Waters A.P."/>
            <person name="Newbold C.I."/>
            <person name="Pain A."/>
            <person name="Berriman M."/>
            <person name="Janse C.J."/>
        </authorList>
    </citation>
    <scope>NUCLEOTIDE SEQUENCE [LARGE SCALE GENOMIC DNA]</scope>
    <source>
        <strain evidence="14 15">17X</strain>
        <strain evidence="13 16">YM</strain>
    </source>
</reference>
<dbReference type="Pfam" id="PF02628">
    <property type="entry name" value="COX15-CtaA"/>
    <property type="match status" value="1"/>
</dbReference>
<keyword evidence="5 12" id="KW-1133">Transmembrane helix</keyword>
<protein>
    <submittedName>
        <fullName evidence="14">Cytochrome c oxidase assembly protein COX15, putative</fullName>
    </submittedName>
    <submittedName>
        <fullName evidence="13">Cytochrome c oxidase assembly protein, putative</fullName>
        <ecNumber evidence="13">1.9.3.1</ecNumber>
    </submittedName>
</protein>
<evidence type="ECO:0000313" key="13">
    <source>
        <dbReference type="EMBL" id="CDU84952.1"/>
    </source>
</evidence>
<dbReference type="GO" id="GO:0046872">
    <property type="term" value="F:metal ion binding"/>
    <property type="evidence" value="ECO:0007669"/>
    <property type="project" value="UniProtKB-KW"/>
</dbReference>
<evidence type="ECO:0000256" key="10">
    <source>
        <dbReference type="ARBA" id="ARBA00044501"/>
    </source>
</evidence>
<evidence type="ECO:0000256" key="1">
    <source>
        <dbReference type="ARBA" id="ARBA00001970"/>
    </source>
</evidence>
<keyword evidence="7" id="KW-0408">Iron</keyword>
<dbReference type="GeneID" id="3829678"/>
<evidence type="ECO:0000256" key="12">
    <source>
        <dbReference type="SAM" id="Phobius"/>
    </source>
</evidence>
<dbReference type="GO" id="GO:0006784">
    <property type="term" value="P:heme A biosynthetic process"/>
    <property type="evidence" value="ECO:0007669"/>
    <property type="project" value="InterPro"/>
</dbReference>
<evidence type="ECO:0000256" key="8">
    <source>
        <dbReference type="ARBA" id="ARBA00023133"/>
    </source>
</evidence>
<dbReference type="EMBL" id="LK934638">
    <property type="protein sequence ID" value="CDU84952.1"/>
    <property type="molecule type" value="Genomic_DNA"/>
</dbReference>
<dbReference type="OrthoDB" id="1726137at2759"/>
<name>A0A078KF77_PLAYE</name>
<evidence type="ECO:0000313" key="16">
    <source>
        <dbReference type="Proteomes" id="UP000072904"/>
    </source>
</evidence>
<evidence type="ECO:0000256" key="9">
    <source>
        <dbReference type="ARBA" id="ARBA00023136"/>
    </source>
</evidence>
<dbReference type="InterPro" id="IPR003780">
    <property type="entry name" value="COX15/CtaA_fam"/>
</dbReference>
<comment type="pathway">
    <text evidence="10">Porphyrin-containing compound metabolism; heme A biosynthesis; heme A from heme O: step 1/1.</text>
</comment>
<keyword evidence="4" id="KW-0479">Metal-binding</keyword>
<evidence type="ECO:0000313" key="15">
    <source>
        <dbReference type="Proteomes" id="UP000072874"/>
    </source>
</evidence>
<dbReference type="EMBL" id="LM993664">
    <property type="protein sequence ID" value="VTZ78848.1"/>
    <property type="molecule type" value="Genomic_DNA"/>
</dbReference>
<keyword evidence="9 12" id="KW-0472">Membrane</keyword>
<feature type="transmembrane region" description="Helical" evidence="12">
    <location>
        <begin position="180"/>
        <end position="198"/>
    </location>
</feature>
<feature type="transmembrane region" description="Helical" evidence="12">
    <location>
        <begin position="66"/>
        <end position="86"/>
    </location>
</feature>
<feature type="transmembrane region" description="Helical" evidence="12">
    <location>
        <begin position="218"/>
        <end position="238"/>
    </location>
</feature>
<dbReference type="RefSeq" id="XP_730454.1">
    <property type="nucleotide sequence ID" value="XM_725361.1"/>
</dbReference>
<reference evidence="13" key="2">
    <citation type="submission" date="2014-05" db="EMBL/GenBank/DDBJ databases">
        <authorList>
            <person name="Aslett A.Martin."/>
            <person name="De Silva Nishadi"/>
        </authorList>
    </citation>
    <scope>NUCLEOTIDE SEQUENCE</scope>
    <source>
        <strain evidence="13">YM</strain>
    </source>
</reference>
<evidence type="ECO:0000256" key="2">
    <source>
        <dbReference type="ARBA" id="ARBA00004141"/>
    </source>
</evidence>
<organism evidence="13 16">
    <name type="scientific">Plasmodium yoelii</name>
    <dbReference type="NCBI Taxonomy" id="5861"/>
    <lineage>
        <taxon>Eukaryota</taxon>
        <taxon>Sar</taxon>
        <taxon>Alveolata</taxon>
        <taxon>Apicomplexa</taxon>
        <taxon>Aconoidasida</taxon>
        <taxon>Haemosporida</taxon>
        <taxon>Plasmodiidae</taxon>
        <taxon>Plasmodium</taxon>
        <taxon>Plasmodium (Vinckeia)</taxon>
    </lineage>
</organism>
<dbReference type="VEuPathDB" id="PlasmoDB:PYYM_1011400"/>
<dbReference type="VEuPathDB" id="PlasmoDB:PY17X_1011400"/>
<gene>
    <name evidence="14" type="ORF">PY17X_1011400</name>
    <name evidence="13" type="ORF">PYYM_1011400</name>
</gene>
<dbReference type="OMA" id="AFVCYSW"/>
<dbReference type="VEuPathDB" id="PlasmoDB:PY02555"/>
<sequence>MYLNKVFGKYSYLGKVANNIFNGKSQLQHKRIFNTFNKLSNKDEAFILKKVEKYGNYVKEGYEFKVGIWLNTCSLLVLGMISLGGYTRLTESGLSITDWKVNGVKYPQNDEEWINEFEKYKLTPEYKEVHYNMSLEEYKKIFFNEWLHRTVGRGIGLYFISGVTYFLCKNSLKKNMLKKLSFIFGLGAFQGFVGWWMVKSGFKKPETENKTPRVSPYRLVFHLFCATATYSYLFLNSLKLIEMGKLRKAFLNSSSKNWNEFLLNELKKEFYEKKHITKGMKIGLLSFAFLVLSNIMYGGFVAGNDAGYAYNTWPKMIDKYIPDEVKKFYTNNITQYKQLFENTAIVQFNHRMLSYLIVLNSFLLYFYSKTMALTKKTKKHFMVLPFITTTQMITGISVLVHHVPIPLALVHQFGGFAVLTTILHLLKKSCFKL</sequence>
<evidence type="ECO:0000313" key="14">
    <source>
        <dbReference type="EMBL" id="VTZ78848.1"/>
    </source>
</evidence>
<evidence type="ECO:0000256" key="5">
    <source>
        <dbReference type="ARBA" id="ARBA00022989"/>
    </source>
</evidence>
<reference evidence="14" key="3">
    <citation type="submission" date="2014-05" db="EMBL/GenBank/DDBJ databases">
        <authorList>
            <person name="Aslett M.A."/>
            <person name="De Silva N."/>
        </authorList>
    </citation>
    <scope>NUCLEOTIDE SEQUENCE</scope>
    <source>
        <strain evidence="14">17X</strain>
    </source>
</reference>
<evidence type="ECO:0000256" key="6">
    <source>
        <dbReference type="ARBA" id="ARBA00023002"/>
    </source>
</evidence>
<dbReference type="InterPro" id="IPR023754">
    <property type="entry name" value="HemeA_Synthase_type2"/>
</dbReference>
<feature type="transmembrane region" description="Helical" evidence="12">
    <location>
        <begin position="405"/>
        <end position="426"/>
    </location>
</feature>
<reference evidence="14" key="4">
    <citation type="submission" date="2019-05" db="EMBL/GenBank/DDBJ databases">
        <authorList>
            <consortium name="Pathogen Informatics"/>
        </authorList>
    </citation>
    <scope>NUCLEOTIDE SEQUENCE</scope>
    <source>
        <strain evidence="14">17X</strain>
    </source>
</reference>
<comment type="catalytic activity">
    <reaction evidence="11">
        <text>Fe(II)-heme o + 2 A + H2O = Fe(II)-heme a + 2 AH2</text>
        <dbReference type="Rhea" id="RHEA:63388"/>
        <dbReference type="ChEBI" id="CHEBI:13193"/>
        <dbReference type="ChEBI" id="CHEBI:15377"/>
        <dbReference type="ChEBI" id="CHEBI:17499"/>
        <dbReference type="ChEBI" id="CHEBI:60530"/>
        <dbReference type="ChEBI" id="CHEBI:61715"/>
        <dbReference type="EC" id="1.17.99.9"/>
    </reaction>
    <physiologicalReaction direction="left-to-right" evidence="11">
        <dbReference type="Rhea" id="RHEA:63389"/>
    </physiologicalReaction>
</comment>
<dbReference type="Proteomes" id="UP000072904">
    <property type="component" value="Chromosome 10"/>
</dbReference>
<feature type="transmembrane region" description="Helical" evidence="12">
    <location>
        <begin position="150"/>
        <end position="168"/>
    </location>
</feature>
<dbReference type="Proteomes" id="UP000072874">
    <property type="component" value="Chromosome 10"/>
</dbReference>
<proteinExistence type="predicted"/>
<evidence type="ECO:0000256" key="4">
    <source>
        <dbReference type="ARBA" id="ARBA00022723"/>
    </source>
</evidence>
<keyword evidence="3 12" id="KW-0812">Transmembrane</keyword>
<evidence type="ECO:0000256" key="3">
    <source>
        <dbReference type="ARBA" id="ARBA00022692"/>
    </source>
</evidence>
<evidence type="ECO:0000256" key="11">
    <source>
        <dbReference type="ARBA" id="ARBA00048044"/>
    </source>
</evidence>
<feature type="transmembrane region" description="Helical" evidence="12">
    <location>
        <begin position="282"/>
        <end position="303"/>
    </location>
</feature>
<keyword evidence="8" id="KW-0350">Heme biosynthesis</keyword>
<dbReference type="AlphaFoldDB" id="A0A078KF77"/>